<feature type="region of interest" description="Disordered" evidence="1">
    <location>
        <begin position="122"/>
        <end position="332"/>
    </location>
</feature>
<dbReference type="OrthoDB" id="3696103at2"/>
<dbReference type="Gene3D" id="1.10.287.1060">
    <property type="entry name" value="ESAT-6-like"/>
    <property type="match status" value="1"/>
</dbReference>
<feature type="compositionally biased region" description="Polar residues" evidence="1">
    <location>
        <begin position="195"/>
        <end position="206"/>
    </location>
</feature>
<feature type="compositionally biased region" description="Low complexity" evidence="1">
    <location>
        <begin position="219"/>
        <end position="234"/>
    </location>
</feature>
<dbReference type="AlphaFoldDB" id="A0A6N7YU00"/>
<feature type="compositionally biased region" description="Low complexity" evidence="1">
    <location>
        <begin position="241"/>
        <end position="266"/>
    </location>
</feature>
<gene>
    <name evidence="2" type="ORF">GKO32_15680</name>
</gene>
<comment type="caution">
    <text evidence="2">The sequence shown here is derived from an EMBL/GenBank/DDBJ whole genome shotgun (WGS) entry which is preliminary data.</text>
</comment>
<keyword evidence="3" id="KW-1185">Reference proteome</keyword>
<reference evidence="2 3" key="1">
    <citation type="submission" date="2019-11" db="EMBL/GenBank/DDBJ databases">
        <title>Draft genome of Amycolatopsis RM579.</title>
        <authorList>
            <person name="Duangmal K."/>
            <person name="Mingma R."/>
        </authorList>
    </citation>
    <scope>NUCLEOTIDE SEQUENCE [LARGE SCALE GENOMIC DNA]</scope>
    <source>
        <strain evidence="2 3">RM579</strain>
    </source>
</reference>
<feature type="compositionally biased region" description="Polar residues" evidence="1">
    <location>
        <begin position="122"/>
        <end position="164"/>
    </location>
</feature>
<dbReference type="Proteomes" id="UP000440096">
    <property type="component" value="Unassembled WGS sequence"/>
</dbReference>
<protein>
    <submittedName>
        <fullName evidence="2">Uncharacterized protein</fullName>
    </submittedName>
</protein>
<organism evidence="2 3">
    <name type="scientific">Amycolatopsis pithecellobii</name>
    <dbReference type="NCBI Taxonomy" id="664692"/>
    <lineage>
        <taxon>Bacteria</taxon>
        <taxon>Bacillati</taxon>
        <taxon>Actinomycetota</taxon>
        <taxon>Actinomycetes</taxon>
        <taxon>Pseudonocardiales</taxon>
        <taxon>Pseudonocardiaceae</taxon>
        <taxon>Amycolatopsis</taxon>
    </lineage>
</organism>
<dbReference type="RefSeq" id="WP_154757612.1">
    <property type="nucleotide sequence ID" value="NZ_WMBA01000021.1"/>
</dbReference>
<proteinExistence type="predicted"/>
<evidence type="ECO:0000256" key="1">
    <source>
        <dbReference type="SAM" id="MobiDB-lite"/>
    </source>
</evidence>
<accession>A0A6N7YU00</accession>
<sequence>MSDQTKIDPQELRDAAKRIGDIMNDDVMSVFKALDGDGSETTGQFPTGQWLQQRVADRISAIQQQAQILKTAFTDICTGLTTVADDLENTDGDNAAKLKGDITMMEGHIKTDSSQVGQQVQAYGNSPYGQQPAYTSNNPNDPYGYGQNTPAGQYTPEGQQTPGLQSRIPADQLYNNPQGKLPRYQEEPSYPMQPRIQSPYPTQQPEEPSYPMQPRIQSPYPTQEPYYPTQQQYPGNVNPGEVPYEQQQPYVYGQQTPYQQQPNTYGEPTPYGQQQESPYDQGKFSLEQPTDTQQQQQEYTPLRPLHKTIPVTPGDQYGYPGSPGEQEYQQNQ</sequence>
<name>A0A6N7YU00_9PSEU</name>
<evidence type="ECO:0000313" key="3">
    <source>
        <dbReference type="Proteomes" id="UP000440096"/>
    </source>
</evidence>
<dbReference type="EMBL" id="WMBA01000021">
    <property type="protein sequence ID" value="MTD55408.1"/>
    <property type="molecule type" value="Genomic_DNA"/>
</dbReference>
<evidence type="ECO:0000313" key="2">
    <source>
        <dbReference type="EMBL" id="MTD55408.1"/>
    </source>
</evidence>